<dbReference type="GO" id="GO:0008170">
    <property type="term" value="F:N-methyltransferase activity"/>
    <property type="evidence" value="ECO:0007669"/>
    <property type="project" value="InterPro"/>
</dbReference>
<comment type="similarity">
    <text evidence="1">Belongs to the N(4)/N(6)-methyltransferase family. N(4) subfamily.</text>
</comment>
<keyword evidence="4" id="KW-0949">S-adenosyl-L-methionine</keyword>
<evidence type="ECO:0000313" key="10">
    <source>
        <dbReference type="EMBL" id="PKV90279.1"/>
    </source>
</evidence>
<keyword evidence="3" id="KW-0808">Transferase</keyword>
<evidence type="ECO:0000256" key="3">
    <source>
        <dbReference type="ARBA" id="ARBA00022679"/>
    </source>
</evidence>
<dbReference type="SUPFAM" id="SSF53335">
    <property type="entry name" value="S-adenosyl-L-methionine-dependent methyltransferases"/>
    <property type="match status" value="1"/>
</dbReference>
<dbReference type="GO" id="GO:0032259">
    <property type="term" value="P:methylation"/>
    <property type="evidence" value="ECO:0007669"/>
    <property type="project" value="UniProtKB-KW"/>
</dbReference>
<evidence type="ECO:0000256" key="6">
    <source>
        <dbReference type="ARBA" id="ARBA00023125"/>
    </source>
</evidence>
<evidence type="ECO:0000256" key="4">
    <source>
        <dbReference type="ARBA" id="ARBA00022691"/>
    </source>
</evidence>
<sequence>MTAGTGAAVRLCVGDAREVVAGMAAGSVDCVVTSPPYWGLRDYRVVGQYGVESTVDGYVARLAGVFGELSRVLALGGTVWLNLGDCFGGSWGNYVAPGSVARTAAVRAATGYGVHRPPQSLFRRKDLVGVPWRVALSLQDRGWLVRNAVVWEKPNARPESVRDRLAQRYESVFLLTRSPVHWFAAEGMTDLWRVPAGRSGTGHPAAGTLEIARRCVRLGCPPGGVVLDPFCGSGTTGIAALEHGCSFVGVDLDPDCHDLACRRLTGAVVS</sequence>
<dbReference type="GO" id="GO:0009307">
    <property type="term" value="P:DNA restriction-modification system"/>
    <property type="evidence" value="ECO:0007669"/>
    <property type="project" value="UniProtKB-KW"/>
</dbReference>
<dbReference type="Proteomes" id="UP000233750">
    <property type="component" value="Unassembled WGS sequence"/>
</dbReference>
<organism evidence="10 11">
    <name type="scientific">Amycolatopsis echigonensis</name>
    <dbReference type="NCBI Taxonomy" id="2576905"/>
    <lineage>
        <taxon>Bacteria</taxon>
        <taxon>Bacillati</taxon>
        <taxon>Actinomycetota</taxon>
        <taxon>Actinomycetes</taxon>
        <taxon>Pseudonocardiales</taxon>
        <taxon>Pseudonocardiaceae</taxon>
        <taxon>Amycolatopsis</taxon>
    </lineage>
</organism>
<dbReference type="InterPro" id="IPR002941">
    <property type="entry name" value="DNA_methylase_N4/N6"/>
</dbReference>
<protein>
    <recommendedName>
        <fullName evidence="8">Methyltransferase</fullName>
        <ecNumber evidence="8">2.1.1.-</ecNumber>
    </recommendedName>
</protein>
<dbReference type="Gene3D" id="3.40.50.150">
    <property type="entry name" value="Vaccinia Virus protein VP39"/>
    <property type="match status" value="1"/>
</dbReference>
<dbReference type="RefSeq" id="WP_051173139.1">
    <property type="nucleotide sequence ID" value="NZ_PJMY01000003.1"/>
</dbReference>
<evidence type="ECO:0000256" key="8">
    <source>
        <dbReference type="RuleBase" id="RU362026"/>
    </source>
</evidence>
<evidence type="ECO:0000256" key="7">
    <source>
        <dbReference type="ARBA" id="ARBA00049120"/>
    </source>
</evidence>
<dbReference type="EMBL" id="PJMY01000003">
    <property type="protein sequence ID" value="PKV90279.1"/>
    <property type="molecule type" value="Genomic_DNA"/>
</dbReference>
<dbReference type="AlphaFoldDB" id="A0A2N3W907"/>
<dbReference type="InterPro" id="IPR017985">
    <property type="entry name" value="MeTrfase_CN4_CS"/>
</dbReference>
<keyword evidence="11" id="KW-1185">Reference proteome</keyword>
<proteinExistence type="inferred from homology"/>
<evidence type="ECO:0000259" key="9">
    <source>
        <dbReference type="Pfam" id="PF01555"/>
    </source>
</evidence>
<dbReference type="PRINTS" id="PR00508">
    <property type="entry name" value="S21N4MTFRASE"/>
</dbReference>
<dbReference type="EC" id="2.1.1.-" evidence="8"/>
<keyword evidence="2" id="KW-0489">Methyltransferase</keyword>
<dbReference type="GO" id="GO:0003677">
    <property type="term" value="F:DNA binding"/>
    <property type="evidence" value="ECO:0007669"/>
    <property type="project" value="UniProtKB-KW"/>
</dbReference>
<dbReference type="GO" id="GO:0015667">
    <property type="term" value="F:site-specific DNA-methyltransferase (cytosine-N4-specific) activity"/>
    <property type="evidence" value="ECO:0007669"/>
    <property type="project" value="UniProtKB-EC"/>
</dbReference>
<dbReference type="InterPro" id="IPR029063">
    <property type="entry name" value="SAM-dependent_MTases_sf"/>
</dbReference>
<feature type="domain" description="DNA methylase N-4/N-6" evidence="9">
    <location>
        <begin position="28"/>
        <end position="260"/>
    </location>
</feature>
<accession>A0A2N3W907</accession>
<comment type="caution">
    <text evidence="10">The sequence shown here is derived from an EMBL/GenBank/DDBJ whole genome shotgun (WGS) entry which is preliminary data.</text>
</comment>
<keyword evidence="6" id="KW-0238">DNA-binding</keyword>
<evidence type="ECO:0000256" key="1">
    <source>
        <dbReference type="ARBA" id="ARBA00010203"/>
    </source>
</evidence>
<evidence type="ECO:0000256" key="2">
    <source>
        <dbReference type="ARBA" id="ARBA00022603"/>
    </source>
</evidence>
<name>A0A2N3W907_9PSEU</name>
<dbReference type="OrthoDB" id="9773060at2"/>
<reference evidence="10 11" key="1">
    <citation type="submission" date="2017-12" db="EMBL/GenBank/DDBJ databases">
        <title>Sequencing the genomes of 1000 Actinobacteria strains.</title>
        <authorList>
            <person name="Klenk H.-P."/>
        </authorList>
    </citation>
    <scope>NUCLEOTIDE SEQUENCE [LARGE SCALE GENOMIC DNA]</scope>
    <source>
        <strain evidence="10 11">DSM 45165</strain>
    </source>
</reference>
<comment type="catalytic activity">
    <reaction evidence="7">
        <text>a 2'-deoxycytidine in DNA + S-adenosyl-L-methionine = an N(4)-methyl-2'-deoxycytidine in DNA + S-adenosyl-L-homocysteine + H(+)</text>
        <dbReference type="Rhea" id="RHEA:16857"/>
        <dbReference type="Rhea" id="RHEA-COMP:11369"/>
        <dbReference type="Rhea" id="RHEA-COMP:13674"/>
        <dbReference type="ChEBI" id="CHEBI:15378"/>
        <dbReference type="ChEBI" id="CHEBI:57856"/>
        <dbReference type="ChEBI" id="CHEBI:59789"/>
        <dbReference type="ChEBI" id="CHEBI:85452"/>
        <dbReference type="ChEBI" id="CHEBI:137933"/>
        <dbReference type="EC" id="2.1.1.113"/>
    </reaction>
</comment>
<gene>
    <name evidence="10" type="ORF">ATK30_1023</name>
</gene>
<evidence type="ECO:0000313" key="11">
    <source>
        <dbReference type="Proteomes" id="UP000233750"/>
    </source>
</evidence>
<evidence type="ECO:0000256" key="5">
    <source>
        <dbReference type="ARBA" id="ARBA00022747"/>
    </source>
</evidence>
<dbReference type="InterPro" id="IPR001091">
    <property type="entry name" value="RM_Methyltransferase"/>
</dbReference>
<dbReference type="PROSITE" id="PS00093">
    <property type="entry name" value="N4_MTASE"/>
    <property type="match status" value="1"/>
</dbReference>
<dbReference type="Pfam" id="PF01555">
    <property type="entry name" value="N6_N4_Mtase"/>
    <property type="match status" value="1"/>
</dbReference>
<keyword evidence="5" id="KW-0680">Restriction system</keyword>